<proteinExistence type="predicted"/>
<protein>
    <recommendedName>
        <fullName evidence="3">Bacteriocin biosynthesis cyclodehydratase domain-containing protein</fullName>
    </recommendedName>
</protein>
<evidence type="ECO:0000313" key="1">
    <source>
        <dbReference type="EMBL" id="AXH97659.1"/>
    </source>
</evidence>
<dbReference type="OrthoDB" id="4426339at2"/>
<evidence type="ECO:0008006" key="3">
    <source>
        <dbReference type="Google" id="ProtNLM"/>
    </source>
</evidence>
<reference evidence="1 2" key="1">
    <citation type="submission" date="2018-07" db="EMBL/GenBank/DDBJ databases">
        <title>Complete genome sequencing of Ornithinimicrobium sp. AMA3305.</title>
        <authorList>
            <person name="Bae J.-W."/>
        </authorList>
    </citation>
    <scope>NUCLEOTIDE SEQUENCE [LARGE SCALE GENOMIC DNA]</scope>
    <source>
        <strain evidence="1 2">AMA3305</strain>
    </source>
</reference>
<dbReference type="Gene3D" id="3.40.50.720">
    <property type="entry name" value="NAD(P)-binding Rossmann-like Domain"/>
    <property type="match status" value="1"/>
</dbReference>
<name>A0A345NRK1_9MICO</name>
<evidence type="ECO:0000313" key="2">
    <source>
        <dbReference type="Proteomes" id="UP000253790"/>
    </source>
</evidence>
<gene>
    <name evidence="1" type="ORF">DV701_17470</name>
</gene>
<accession>A0A345NRK1</accession>
<dbReference type="KEGG" id="orn:DV701_17470"/>
<dbReference type="EMBL" id="CP031229">
    <property type="protein sequence ID" value="AXH97659.1"/>
    <property type="molecule type" value="Genomic_DNA"/>
</dbReference>
<organism evidence="1 2">
    <name type="scientific">Ornithinimicrobium avium</name>
    <dbReference type="NCBI Taxonomy" id="2283195"/>
    <lineage>
        <taxon>Bacteria</taxon>
        <taxon>Bacillati</taxon>
        <taxon>Actinomycetota</taxon>
        <taxon>Actinomycetes</taxon>
        <taxon>Micrococcales</taxon>
        <taxon>Ornithinimicrobiaceae</taxon>
        <taxon>Ornithinimicrobium</taxon>
    </lineage>
</organism>
<dbReference type="AlphaFoldDB" id="A0A345NRK1"/>
<dbReference type="Proteomes" id="UP000253790">
    <property type="component" value="Chromosome"/>
</dbReference>
<sequence>MSADDTRARVPLVRRPDGGWQAGVGPGAVVLLPSAEGGDEETGRVLVPALAGLSLGAALGGAGAGRGGARGDDAACPVVGTGPLAVRLRARLGGVEDETDAPVHVAVHHHAVPAEVGLALARTSSVVVPVVVQPWRVVVGPVTGRTDAPCLHCLDLHRRDRDRAWPTLVSVLGHPVEQVARVEVPDAVATAVEGLTTMLVSTVLSGRPVSPGLGYEVGRSAPHVVVRGWTVHASCPWHA</sequence>
<keyword evidence="2" id="KW-1185">Reference proteome</keyword>
<dbReference type="RefSeq" id="WP_114930237.1">
    <property type="nucleotide sequence ID" value="NZ_CP031229.1"/>
</dbReference>